<dbReference type="Pfam" id="PF22744">
    <property type="entry name" value="Toast-rack_PspC-Cterm"/>
    <property type="match status" value="1"/>
</dbReference>
<feature type="domain" description="PspC-related ToastRack" evidence="9">
    <location>
        <begin position="388"/>
        <end position="521"/>
    </location>
</feature>
<keyword evidence="3 6" id="KW-0812">Transmembrane</keyword>
<dbReference type="Pfam" id="PF04024">
    <property type="entry name" value="PspC"/>
    <property type="match status" value="1"/>
</dbReference>
<evidence type="ECO:0000259" key="9">
    <source>
        <dbReference type="Pfam" id="PF22744"/>
    </source>
</evidence>
<evidence type="ECO:0000259" key="7">
    <source>
        <dbReference type="Pfam" id="PF04024"/>
    </source>
</evidence>
<sequence>MNKTVNINIGGLIFHIDEDAYQKLTRYFEAIKRSLSNSSGQDEIMKDIEMRVAELLTEKQKSDKHVINNKDVDEVIVIMGQPEDYRIDDDSDDKAPEPFYPYTKSKKLYRDKDRGTIAGVCTGLGHYFGIDAVWFKILFLILLFGFGTGVLAYLILWVAMPKAVTTSEKLEMTGEPVTISNIEKKVREEFESVSNKFKSADYDKMGNEAKAGATKVADGIGEIFMSVFKVFAKILGAIIVVFSSFALLGICFASIFMIFSSSMPDNYILNHISTPIGLETPIWAQGVLFLLAAGIPAFFFLILGLKLLVTNLKSIGNIVKFSLLGVWIIAVGILISLGINEATQIAYDGKSVKKETINIAPTDTLYIKFKNNDFYSKDIYHNTDFRLTQDEKNNEIIYSNNVTIEIMKTEEALPYIQIERLAVGKSAHEARTRAEKIKYGYKIEGNQLILDNYLLTDVANKFRGQEVELFLYLPKGTIFKADETVQNYDRTSNDFFNLHFSSSDYIYKVEESQVKCLNCPPEENEYGDVDSEEVNITNEDDTTNVVTVKVNGKIVTETKTAKTGSDNNKKTTLTVDENGVIVKTK</sequence>
<keyword evidence="11" id="KW-1185">Reference proteome</keyword>
<dbReference type="Pfam" id="PF22571">
    <property type="entry name" value="LiaI-LiaF-TM_PspC"/>
    <property type="match status" value="1"/>
</dbReference>
<dbReference type="InterPro" id="IPR054321">
    <property type="entry name" value="PspC-rel_TM"/>
</dbReference>
<organism evidence="10 11">
    <name type="scientific">Flavobacterium sangjuense</name>
    <dbReference type="NCBI Taxonomy" id="2518177"/>
    <lineage>
        <taxon>Bacteria</taxon>
        <taxon>Pseudomonadati</taxon>
        <taxon>Bacteroidota</taxon>
        <taxon>Flavobacteriia</taxon>
        <taxon>Flavobacteriales</taxon>
        <taxon>Flavobacteriaceae</taxon>
        <taxon>Flavobacterium</taxon>
    </lineage>
</organism>
<dbReference type="PANTHER" id="PTHR33885">
    <property type="entry name" value="PHAGE SHOCK PROTEIN C"/>
    <property type="match status" value="1"/>
</dbReference>
<evidence type="ECO:0000256" key="6">
    <source>
        <dbReference type="SAM" id="Phobius"/>
    </source>
</evidence>
<dbReference type="GO" id="GO:0005886">
    <property type="term" value="C:plasma membrane"/>
    <property type="evidence" value="ECO:0007669"/>
    <property type="project" value="UniProtKB-SubCell"/>
</dbReference>
<evidence type="ECO:0000259" key="8">
    <source>
        <dbReference type="Pfam" id="PF22571"/>
    </source>
</evidence>
<feature type="domain" description="Phage shock protein PspC N-terminal" evidence="7">
    <location>
        <begin position="106"/>
        <end position="163"/>
    </location>
</feature>
<feature type="transmembrane region" description="Helical" evidence="6">
    <location>
        <begin position="282"/>
        <end position="309"/>
    </location>
</feature>
<dbReference type="KEGG" id="fsn:GS03_02070"/>
<comment type="subcellular location">
    <subcellularLocation>
        <location evidence="1">Cell membrane</location>
        <topology evidence="1">Single-pass membrane protein</topology>
    </subcellularLocation>
</comment>
<dbReference type="InterPro" id="IPR052027">
    <property type="entry name" value="PspC"/>
</dbReference>
<accession>A0A4P7PW79</accession>
<dbReference type="Proteomes" id="UP000296862">
    <property type="component" value="Chromosome"/>
</dbReference>
<protein>
    <submittedName>
        <fullName evidence="10">Uncharacterized protein</fullName>
    </submittedName>
</protein>
<evidence type="ECO:0000256" key="5">
    <source>
        <dbReference type="ARBA" id="ARBA00023136"/>
    </source>
</evidence>
<feature type="transmembrane region" description="Helical" evidence="6">
    <location>
        <begin position="321"/>
        <end position="339"/>
    </location>
</feature>
<dbReference type="EMBL" id="CP038810">
    <property type="protein sequence ID" value="QBZ98562.1"/>
    <property type="molecule type" value="Genomic_DNA"/>
</dbReference>
<evidence type="ECO:0000256" key="1">
    <source>
        <dbReference type="ARBA" id="ARBA00004162"/>
    </source>
</evidence>
<keyword evidence="5 6" id="KW-0472">Membrane</keyword>
<feature type="transmembrane region" description="Helical" evidence="6">
    <location>
        <begin position="234"/>
        <end position="262"/>
    </location>
</feature>
<dbReference type="PANTHER" id="PTHR33885:SF3">
    <property type="entry name" value="PHAGE SHOCK PROTEIN C"/>
    <property type="match status" value="1"/>
</dbReference>
<feature type="transmembrane region" description="Helical" evidence="6">
    <location>
        <begin position="133"/>
        <end position="159"/>
    </location>
</feature>
<gene>
    <name evidence="10" type="ORF">GS03_02070</name>
</gene>
<keyword evidence="2" id="KW-1003">Cell membrane</keyword>
<feature type="domain" description="PspC-related transmembrane region" evidence="8">
    <location>
        <begin position="203"/>
        <end position="344"/>
    </location>
</feature>
<keyword evidence="4 6" id="KW-1133">Transmembrane helix</keyword>
<dbReference type="InterPro" id="IPR007168">
    <property type="entry name" value="Phageshock_PspC_N"/>
</dbReference>
<evidence type="ECO:0000256" key="3">
    <source>
        <dbReference type="ARBA" id="ARBA00022692"/>
    </source>
</evidence>
<evidence type="ECO:0000256" key="2">
    <source>
        <dbReference type="ARBA" id="ARBA00022475"/>
    </source>
</evidence>
<evidence type="ECO:0000313" key="10">
    <source>
        <dbReference type="EMBL" id="QBZ98562.1"/>
    </source>
</evidence>
<proteinExistence type="predicted"/>
<dbReference type="OrthoDB" id="5772680at2"/>
<name>A0A4P7PW79_9FLAO</name>
<dbReference type="AlphaFoldDB" id="A0A4P7PW79"/>
<reference evidence="10 11" key="1">
    <citation type="submission" date="2019-04" db="EMBL/GenBank/DDBJ databases">
        <title>Flavobacterium sp. GS03.</title>
        <authorList>
            <person name="Kim H."/>
        </authorList>
    </citation>
    <scope>NUCLEOTIDE SEQUENCE [LARGE SCALE GENOMIC DNA]</scope>
    <source>
        <strain evidence="10 11">GS03</strain>
    </source>
</reference>
<evidence type="ECO:0000313" key="11">
    <source>
        <dbReference type="Proteomes" id="UP000296862"/>
    </source>
</evidence>
<dbReference type="RefSeq" id="WP_136152458.1">
    <property type="nucleotide sequence ID" value="NZ_CP038810.1"/>
</dbReference>
<dbReference type="InterPro" id="IPR054319">
    <property type="entry name" value="PspC-rel_ToastRack"/>
</dbReference>
<evidence type="ECO:0000256" key="4">
    <source>
        <dbReference type="ARBA" id="ARBA00022989"/>
    </source>
</evidence>